<name>A0A9K3D5H8_9EUKA</name>
<feature type="non-terminal residue" evidence="2">
    <location>
        <position position="57"/>
    </location>
</feature>
<protein>
    <submittedName>
        <fullName evidence="2">Uncharacterized protein</fullName>
    </submittedName>
</protein>
<keyword evidence="1" id="KW-0472">Membrane</keyword>
<proteinExistence type="predicted"/>
<feature type="transmembrane region" description="Helical" evidence="1">
    <location>
        <begin position="12"/>
        <end position="32"/>
    </location>
</feature>
<dbReference type="AlphaFoldDB" id="A0A9K3D5H8"/>
<evidence type="ECO:0000313" key="2">
    <source>
        <dbReference type="EMBL" id="GIQ88447.1"/>
    </source>
</evidence>
<keyword evidence="3" id="KW-1185">Reference proteome</keyword>
<accession>A0A9K3D5H8</accession>
<reference evidence="2 3" key="1">
    <citation type="journal article" date="2018" name="PLoS ONE">
        <title>The draft genome of Kipferlia bialata reveals reductive genome evolution in fornicate parasites.</title>
        <authorList>
            <person name="Tanifuji G."/>
            <person name="Takabayashi S."/>
            <person name="Kume K."/>
            <person name="Takagi M."/>
            <person name="Nakayama T."/>
            <person name="Kamikawa R."/>
            <person name="Inagaki Y."/>
            <person name="Hashimoto T."/>
        </authorList>
    </citation>
    <scope>NUCLEOTIDE SEQUENCE [LARGE SCALE GENOMIC DNA]</scope>
    <source>
        <strain evidence="2">NY0173</strain>
    </source>
</reference>
<keyword evidence="1" id="KW-1133">Transmembrane helix</keyword>
<evidence type="ECO:0000313" key="3">
    <source>
        <dbReference type="Proteomes" id="UP000265618"/>
    </source>
</evidence>
<organism evidence="2 3">
    <name type="scientific">Kipferlia bialata</name>
    <dbReference type="NCBI Taxonomy" id="797122"/>
    <lineage>
        <taxon>Eukaryota</taxon>
        <taxon>Metamonada</taxon>
        <taxon>Carpediemonas-like organisms</taxon>
        <taxon>Kipferlia</taxon>
    </lineage>
</organism>
<dbReference type="EMBL" id="BDIP01004075">
    <property type="protein sequence ID" value="GIQ88447.1"/>
    <property type="molecule type" value="Genomic_DNA"/>
</dbReference>
<sequence>MAQGPLDKKTKYTNIVLACCFVLFGACNTISIKYQDTQEVPPGPGLEPVEYLHPTLQ</sequence>
<gene>
    <name evidence="2" type="ORF">KIPB_010695</name>
</gene>
<comment type="caution">
    <text evidence="2">The sequence shown here is derived from an EMBL/GenBank/DDBJ whole genome shotgun (WGS) entry which is preliminary data.</text>
</comment>
<keyword evidence="1" id="KW-0812">Transmembrane</keyword>
<dbReference type="Proteomes" id="UP000265618">
    <property type="component" value="Unassembled WGS sequence"/>
</dbReference>
<evidence type="ECO:0000256" key="1">
    <source>
        <dbReference type="SAM" id="Phobius"/>
    </source>
</evidence>